<comment type="caution">
    <text evidence="8">The sequence shown here is derived from an EMBL/GenBank/DDBJ whole genome shotgun (WGS) entry which is preliminary data.</text>
</comment>
<dbReference type="InterPro" id="IPR041792">
    <property type="entry name" value="MPP_PAP"/>
</dbReference>
<accession>A0AAJ0BU26</accession>
<gene>
    <name evidence="8" type="ORF">QBC33DRAFT_602295</name>
</gene>
<keyword evidence="3" id="KW-0325">Glycoprotein</keyword>
<dbReference type="GeneID" id="85315336"/>
<dbReference type="Gene3D" id="3.60.21.10">
    <property type="match status" value="1"/>
</dbReference>
<keyword evidence="2 4" id="KW-0378">Hydrolase</keyword>
<keyword evidence="1" id="KW-0732">Signal</keyword>
<organism evidence="8 9">
    <name type="scientific">Phialemonium atrogriseum</name>
    <dbReference type="NCBI Taxonomy" id="1093897"/>
    <lineage>
        <taxon>Eukaryota</taxon>
        <taxon>Fungi</taxon>
        <taxon>Dikarya</taxon>
        <taxon>Ascomycota</taxon>
        <taxon>Pezizomycotina</taxon>
        <taxon>Sordariomycetes</taxon>
        <taxon>Sordariomycetidae</taxon>
        <taxon>Cephalothecales</taxon>
        <taxon>Cephalothecaceae</taxon>
        <taxon>Phialemonium</taxon>
    </lineage>
</organism>
<comment type="catalytic activity">
    <reaction evidence="4">
        <text>a phosphate monoester + H2O = an alcohol + phosphate</text>
        <dbReference type="Rhea" id="RHEA:15017"/>
        <dbReference type="ChEBI" id="CHEBI:15377"/>
        <dbReference type="ChEBI" id="CHEBI:30879"/>
        <dbReference type="ChEBI" id="CHEBI:43474"/>
        <dbReference type="ChEBI" id="CHEBI:67140"/>
        <dbReference type="EC" id="3.1.3.2"/>
    </reaction>
</comment>
<dbReference type="Pfam" id="PF16656">
    <property type="entry name" value="Pur_ac_phosph_N"/>
    <property type="match status" value="1"/>
</dbReference>
<dbReference type="SUPFAM" id="SSF56300">
    <property type="entry name" value="Metallo-dependent phosphatases"/>
    <property type="match status" value="1"/>
</dbReference>
<evidence type="ECO:0000256" key="2">
    <source>
        <dbReference type="ARBA" id="ARBA00022801"/>
    </source>
</evidence>
<dbReference type="PIRSF" id="PIRSF000900">
    <property type="entry name" value="Acid_Ptase_Asper"/>
    <property type="match status" value="1"/>
</dbReference>
<dbReference type="InterPro" id="IPR014390">
    <property type="entry name" value="Acid_Pase_Asper"/>
</dbReference>
<feature type="domain" description="Purple acid phosphatase C-terminal" evidence="6">
    <location>
        <begin position="532"/>
        <end position="595"/>
    </location>
</feature>
<dbReference type="RefSeq" id="XP_060278249.1">
    <property type="nucleotide sequence ID" value="XM_060432149.1"/>
</dbReference>
<comment type="similarity">
    <text evidence="4">Belongs to the metallophosphoesterase superfamily. Purple acid phosphatase family.</text>
</comment>
<evidence type="ECO:0000313" key="9">
    <source>
        <dbReference type="Proteomes" id="UP001244011"/>
    </source>
</evidence>
<name>A0AAJ0BU26_9PEZI</name>
<sequence>MKLSSPNFYLVAIAAPSTVKRDVDTHYPYTGPEVPVGDWADPTVKGNGKGFPRLVEPPAVKPNNDRPTNNVNVISLSYLPGGINIHYQTPFGLGVAPEVNWGTDPEHLNNKAVGVSHTYDRTPPCSAVAVTQCSQFFHEVQIGGLKADTTYFYRIPAANGTTASDVLSFTTARAAGDKKPFTVAVLNDMGYTNAHGTFKELTKLVDEGVAFAWHGGDISYADDWYSGILPCESDWPVCYNGTSTELPGGGPVPPEYDVPLPDGEIPNQGGPQGGDMSVLYESNWDLWQQWTNDVTLKVPYMVLPGNHEASCGEFDGPGNILTAYLNNDEPDATAAKSGLSYYSCPPSQRNFTAYQHRFYMPGKESGGVGNFWYSLDYGLAHFVSIDGETDFPNSPEWPFARDIKNGETTPTPDQTFITDSGPFGAVDGSYSDNKAYEQYRWLAKDLASVDRNKTPWVIVMSHRPMYSSEVSSYQKNLRAAFEDLLLQNGVDMYLSGHIHWYERLFPLGANSTIDKSSIINYDTYYTNPGKSMTHIINGMAGNIESHSTLSGSESILNITAVLDQEHYGFSKLTVVDEKTLKWAFVRGNDGVIGDELTLIKRKPECSKRRVKRDE</sequence>
<dbReference type="InterPro" id="IPR025733">
    <property type="entry name" value="PAPs_C"/>
</dbReference>
<keyword evidence="9" id="KW-1185">Reference proteome</keyword>
<dbReference type="PANTHER" id="PTHR22953">
    <property type="entry name" value="ACID PHOSPHATASE RELATED"/>
    <property type="match status" value="1"/>
</dbReference>
<feature type="domain" description="Purple acid phosphatase N-terminal" evidence="7">
    <location>
        <begin position="80"/>
        <end position="171"/>
    </location>
</feature>
<dbReference type="EC" id="3.1.3.2" evidence="4"/>
<dbReference type="Gene3D" id="2.60.40.380">
    <property type="entry name" value="Purple acid phosphatase-like, N-terminal"/>
    <property type="match status" value="1"/>
</dbReference>
<evidence type="ECO:0000256" key="4">
    <source>
        <dbReference type="RuleBase" id="RU361203"/>
    </source>
</evidence>
<dbReference type="InterPro" id="IPR004843">
    <property type="entry name" value="Calcineurin-like_PHP"/>
</dbReference>
<dbReference type="InterPro" id="IPR015914">
    <property type="entry name" value="PAPs_N"/>
</dbReference>
<evidence type="ECO:0000259" key="6">
    <source>
        <dbReference type="Pfam" id="PF14008"/>
    </source>
</evidence>
<dbReference type="Proteomes" id="UP001244011">
    <property type="component" value="Unassembled WGS sequence"/>
</dbReference>
<dbReference type="GO" id="GO:0046872">
    <property type="term" value="F:metal ion binding"/>
    <property type="evidence" value="ECO:0007669"/>
    <property type="project" value="InterPro"/>
</dbReference>
<dbReference type="Pfam" id="PF14008">
    <property type="entry name" value="Metallophos_C"/>
    <property type="match status" value="1"/>
</dbReference>
<evidence type="ECO:0000313" key="8">
    <source>
        <dbReference type="EMBL" id="KAK1762036.1"/>
    </source>
</evidence>
<dbReference type="PANTHER" id="PTHR22953:SF153">
    <property type="entry name" value="PURPLE ACID PHOSPHATASE"/>
    <property type="match status" value="1"/>
</dbReference>
<dbReference type="Pfam" id="PF00149">
    <property type="entry name" value="Metallophos"/>
    <property type="match status" value="1"/>
</dbReference>
<reference evidence="8" key="1">
    <citation type="submission" date="2023-06" db="EMBL/GenBank/DDBJ databases">
        <title>Genome-scale phylogeny and comparative genomics of the fungal order Sordariales.</title>
        <authorList>
            <consortium name="Lawrence Berkeley National Laboratory"/>
            <person name="Hensen N."/>
            <person name="Bonometti L."/>
            <person name="Westerberg I."/>
            <person name="Brannstrom I.O."/>
            <person name="Guillou S."/>
            <person name="Cros-Aarteil S."/>
            <person name="Calhoun S."/>
            <person name="Haridas S."/>
            <person name="Kuo A."/>
            <person name="Mondo S."/>
            <person name="Pangilinan J."/>
            <person name="Riley R."/>
            <person name="Labutti K."/>
            <person name="Andreopoulos B."/>
            <person name="Lipzen A."/>
            <person name="Chen C."/>
            <person name="Yanf M."/>
            <person name="Daum C."/>
            <person name="Ng V."/>
            <person name="Clum A."/>
            <person name="Steindorff A."/>
            <person name="Ohm R."/>
            <person name="Martin F."/>
            <person name="Silar P."/>
            <person name="Natvig D."/>
            <person name="Lalanne C."/>
            <person name="Gautier V."/>
            <person name="Ament-Velasquez S.L."/>
            <person name="Kruys A."/>
            <person name="Hutchinson M.I."/>
            <person name="Powell A.J."/>
            <person name="Barry K."/>
            <person name="Miller A.N."/>
            <person name="Grigoriev I.V."/>
            <person name="Debuchy R."/>
            <person name="Gladieux P."/>
            <person name="Thoren M.H."/>
            <person name="Johannesson H."/>
        </authorList>
    </citation>
    <scope>NUCLEOTIDE SEQUENCE</scope>
    <source>
        <strain evidence="8">8032-3</strain>
    </source>
</reference>
<evidence type="ECO:0000256" key="3">
    <source>
        <dbReference type="ARBA" id="ARBA00023180"/>
    </source>
</evidence>
<proteinExistence type="inferred from homology"/>
<dbReference type="AlphaFoldDB" id="A0AAJ0BU26"/>
<dbReference type="InterPro" id="IPR039331">
    <property type="entry name" value="PAPs-like"/>
</dbReference>
<dbReference type="InterPro" id="IPR029052">
    <property type="entry name" value="Metallo-depent_PP-like"/>
</dbReference>
<evidence type="ECO:0000259" key="7">
    <source>
        <dbReference type="Pfam" id="PF16656"/>
    </source>
</evidence>
<dbReference type="CDD" id="cd00839">
    <property type="entry name" value="MPP_PAPs"/>
    <property type="match status" value="1"/>
</dbReference>
<dbReference type="EMBL" id="MU839044">
    <property type="protein sequence ID" value="KAK1762036.1"/>
    <property type="molecule type" value="Genomic_DNA"/>
</dbReference>
<protein>
    <recommendedName>
        <fullName evidence="4">Purple acid phosphatase</fullName>
        <ecNumber evidence="4">3.1.3.2</ecNumber>
    </recommendedName>
</protein>
<evidence type="ECO:0000259" key="5">
    <source>
        <dbReference type="Pfam" id="PF00149"/>
    </source>
</evidence>
<dbReference type="SUPFAM" id="SSF49363">
    <property type="entry name" value="Purple acid phosphatase, N-terminal domain"/>
    <property type="match status" value="1"/>
</dbReference>
<dbReference type="InterPro" id="IPR008963">
    <property type="entry name" value="Purple_acid_Pase-like_N"/>
</dbReference>
<dbReference type="GO" id="GO:0003993">
    <property type="term" value="F:acid phosphatase activity"/>
    <property type="evidence" value="ECO:0007669"/>
    <property type="project" value="UniProtKB-EC"/>
</dbReference>
<feature type="domain" description="Calcineurin-like phosphoesterase" evidence="5">
    <location>
        <begin position="274"/>
        <end position="501"/>
    </location>
</feature>
<evidence type="ECO:0000256" key="1">
    <source>
        <dbReference type="ARBA" id="ARBA00022729"/>
    </source>
</evidence>